<protein>
    <submittedName>
        <fullName evidence="1">Uncharacterized protein</fullName>
    </submittedName>
</protein>
<dbReference type="EMBL" id="LT991978">
    <property type="protein sequence ID" value="SPK77292.1"/>
    <property type="molecule type" value="Genomic_DNA"/>
</dbReference>
<proteinExistence type="predicted"/>
<geneLocation type="plasmid" evidence="1">
    <name>III</name>
</geneLocation>
<organism evidence="1 2">
    <name type="scientific">Cupriavidus taiwanensis</name>
    <dbReference type="NCBI Taxonomy" id="164546"/>
    <lineage>
        <taxon>Bacteria</taxon>
        <taxon>Pseudomonadati</taxon>
        <taxon>Pseudomonadota</taxon>
        <taxon>Betaproteobacteria</taxon>
        <taxon>Burkholderiales</taxon>
        <taxon>Burkholderiaceae</taxon>
        <taxon>Cupriavidus</taxon>
    </lineage>
</organism>
<evidence type="ECO:0000313" key="1">
    <source>
        <dbReference type="EMBL" id="SPK77292.1"/>
    </source>
</evidence>
<sequence>MPDATEIKPFEKQSKEFMFDCLTQTWPERSNLFAGSCRFPRRWLVFEPKCVTIRRFNERPRMHEDLSTSAKF</sequence>
<dbReference type="Proteomes" id="UP000255505">
    <property type="component" value="Plasmid III"/>
</dbReference>
<dbReference type="AlphaFoldDB" id="A0A375IV43"/>
<name>A0A375IV43_9BURK</name>
<accession>A0A375IV43</accession>
<reference evidence="1 2" key="1">
    <citation type="submission" date="2018-01" db="EMBL/GenBank/DDBJ databases">
        <authorList>
            <person name="Gaut B.S."/>
            <person name="Morton B.R."/>
            <person name="Clegg M.T."/>
            <person name="Duvall M.R."/>
        </authorList>
    </citation>
    <scope>NUCLEOTIDE SEQUENCE [LARGE SCALE GENOMIC DNA]</scope>
    <source>
        <strain evidence="1">Cupriavidus taiwanensis LMG 19425</strain>
        <plasmid evidence="2">Plasmid iii</plasmid>
    </source>
</reference>
<keyword evidence="1" id="KW-0614">Plasmid</keyword>
<evidence type="ECO:0000313" key="2">
    <source>
        <dbReference type="Proteomes" id="UP000255505"/>
    </source>
</evidence>
<gene>
    <name evidence="1" type="ORF">CT19425_P30141</name>
</gene>